<feature type="domain" description="MADF" evidence="3">
    <location>
        <begin position="11"/>
        <end position="97"/>
    </location>
</feature>
<dbReference type="GO" id="GO:0006357">
    <property type="term" value="P:regulation of transcription by RNA polymerase II"/>
    <property type="evidence" value="ECO:0007669"/>
    <property type="project" value="TreeGrafter"/>
</dbReference>
<dbReference type="InParanoid" id="A0A2J7Q201"/>
<evidence type="ECO:0000259" key="4">
    <source>
        <dbReference type="PROSITE" id="PS51031"/>
    </source>
</evidence>
<dbReference type="PANTHER" id="PTHR12243:SF69">
    <property type="entry name" value="SI:CH73-59F11.3"/>
    <property type="match status" value="1"/>
</dbReference>
<dbReference type="EMBL" id="NEVH01019374">
    <property type="protein sequence ID" value="PNF22618.1"/>
    <property type="molecule type" value="Genomic_DNA"/>
</dbReference>
<evidence type="ECO:0000259" key="3">
    <source>
        <dbReference type="PROSITE" id="PS51029"/>
    </source>
</evidence>
<dbReference type="GO" id="GO:0005667">
    <property type="term" value="C:transcription regulator complex"/>
    <property type="evidence" value="ECO:0007669"/>
    <property type="project" value="TreeGrafter"/>
</dbReference>
<feature type="domain" description="BESS" evidence="4">
    <location>
        <begin position="245"/>
        <end position="284"/>
    </location>
</feature>
<dbReference type="GO" id="GO:0005634">
    <property type="term" value="C:nucleus"/>
    <property type="evidence" value="ECO:0007669"/>
    <property type="project" value="UniProtKB-SubCell"/>
</dbReference>
<dbReference type="Pfam" id="PF02944">
    <property type="entry name" value="BESS"/>
    <property type="match status" value="1"/>
</dbReference>
<evidence type="ECO:0000313" key="5">
    <source>
        <dbReference type="EMBL" id="PNF22618.1"/>
    </source>
</evidence>
<sequence>MVSWTASEIKLLLTLIQEREALYDIANEDYTNRDIVWALWTDIAKQLNKSPTACREKWTSLRCIYRRIVNQQANSNKKKKIKWPWANMMTFLIPHIKTIQPRYGPDVDIDDADSVITITDHKAYGTHDNHLMTLSNYSEDYELEEGVINPEDGVAEYLYDESGAESEPVEDHRMKNPSVKRIKLEDPVHLSQLNTRHKKDIKSERTNGHSNCRTENVDEFLKLIQSSHKMPSTPAVQPYDQLIGVDPDEMFFRSIVPDVKLLNQRDKGAFKLRVQQMLYDMLYPSREDEQDTVTQNNP</sequence>
<keyword evidence="1" id="KW-0539">Nucleus</keyword>
<dbReference type="FunCoup" id="A0A2J7Q201">
    <property type="interactions" value="23"/>
</dbReference>
<dbReference type="SMART" id="SM00595">
    <property type="entry name" value="MADF"/>
    <property type="match status" value="1"/>
</dbReference>
<organism evidence="5 6">
    <name type="scientific">Cryptotermes secundus</name>
    <dbReference type="NCBI Taxonomy" id="105785"/>
    <lineage>
        <taxon>Eukaryota</taxon>
        <taxon>Metazoa</taxon>
        <taxon>Ecdysozoa</taxon>
        <taxon>Arthropoda</taxon>
        <taxon>Hexapoda</taxon>
        <taxon>Insecta</taxon>
        <taxon>Pterygota</taxon>
        <taxon>Neoptera</taxon>
        <taxon>Polyneoptera</taxon>
        <taxon>Dictyoptera</taxon>
        <taxon>Blattodea</taxon>
        <taxon>Blattoidea</taxon>
        <taxon>Termitoidae</taxon>
        <taxon>Kalotermitidae</taxon>
        <taxon>Cryptotermitinae</taxon>
        <taxon>Cryptotermes</taxon>
    </lineage>
</organism>
<dbReference type="InterPro" id="IPR001005">
    <property type="entry name" value="SANT/Myb"/>
</dbReference>
<dbReference type="PANTHER" id="PTHR12243">
    <property type="entry name" value="MADF DOMAIN TRANSCRIPTION FACTOR"/>
    <property type="match status" value="1"/>
</dbReference>
<feature type="domain" description="Myb-like" evidence="2">
    <location>
        <begin position="1"/>
        <end position="62"/>
    </location>
</feature>
<dbReference type="OrthoDB" id="6147983at2759"/>
<protein>
    <recommendedName>
        <fullName evidence="7">MADF domain-containing protein</fullName>
    </recommendedName>
</protein>
<name>A0A2J7Q201_9NEOP</name>
<evidence type="ECO:0000259" key="2">
    <source>
        <dbReference type="PROSITE" id="PS50090"/>
    </source>
</evidence>
<dbReference type="InterPro" id="IPR039353">
    <property type="entry name" value="TF_Adf1"/>
</dbReference>
<gene>
    <name evidence="5" type="ORF">B7P43_G10856</name>
</gene>
<dbReference type="AlphaFoldDB" id="A0A2J7Q201"/>
<dbReference type="Proteomes" id="UP000235965">
    <property type="component" value="Unassembled WGS sequence"/>
</dbReference>
<dbReference type="PROSITE" id="PS50090">
    <property type="entry name" value="MYB_LIKE"/>
    <property type="match status" value="1"/>
</dbReference>
<dbReference type="Pfam" id="PF10545">
    <property type="entry name" value="MADF_DNA_bdg"/>
    <property type="match status" value="1"/>
</dbReference>
<reference evidence="5 6" key="1">
    <citation type="submission" date="2017-12" db="EMBL/GenBank/DDBJ databases">
        <title>Hemimetabolous genomes reveal molecular basis of termite eusociality.</title>
        <authorList>
            <person name="Harrison M.C."/>
            <person name="Jongepier E."/>
            <person name="Robertson H.M."/>
            <person name="Arning N."/>
            <person name="Bitard-Feildel T."/>
            <person name="Chao H."/>
            <person name="Childers C.P."/>
            <person name="Dinh H."/>
            <person name="Doddapaneni H."/>
            <person name="Dugan S."/>
            <person name="Gowin J."/>
            <person name="Greiner C."/>
            <person name="Han Y."/>
            <person name="Hu H."/>
            <person name="Hughes D.S.T."/>
            <person name="Huylmans A.-K."/>
            <person name="Kemena C."/>
            <person name="Kremer L.P.M."/>
            <person name="Lee S.L."/>
            <person name="Lopez-Ezquerra A."/>
            <person name="Mallet L."/>
            <person name="Monroy-Kuhn J.M."/>
            <person name="Moser A."/>
            <person name="Murali S.C."/>
            <person name="Muzny D.M."/>
            <person name="Otani S."/>
            <person name="Piulachs M.-D."/>
            <person name="Poelchau M."/>
            <person name="Qu J."/>
            <person name="Schaub F."/>
            <person name="Wada-Katsumata A."/>
            <person name="Worley K.C."/>
            <person name="Xie Q."/>
            <person name="Ylla G."/>
            <person name="Poulsen M."/>
            <person name="Gibbs R.A."/>
            <person name="Schal C."/>
            <person name="Richards S."/>
            <person name="Belles X."/>
            <person name="Korb J."/>
            <person name="Bornberg-Bauer E."/>
        </authorList>
    </citation>
    <scope>NUCLEOTIDE SEQUENCE [LARGE SCALE GENOMIC DNA]</scope>
    <source>
        <tissue evidence="5">Whole body</tissue>
    </source>
</reference>
<dbReference type="GO" id="GO:0003677">
    <property type="term" value="F:DNA binding"/>
    <property type="evidence" value="ECO:0007669"/>
    <property type="project" value="InterPro"/>
</dbReference>
<accession>A0A2J7Q201</accession>
<evidence type="ECO:0008006" key="7">
    <source>
        <dbReference type="Google" id="ProtNLM"/>
    </source>
</evidence>
<dbReference type="PROSITE" id="PS51031">
    <property type="entry name" value="BESS"/>
    <property type="match status" value="1"/>
</dbReference>
<dbReference type="InterPro" id="IPR004210">
    <property type="entry name" value="BESS_motif"/>
</dbReference>
<dbReference type="InterPro" id="IPR006578">
    <property type="entry name" value="MADF-dom"/>
</dbReference>
<evidence type="ECO:0000256" key="1">
    <source>
        <dbReference type="PROSITE-ProRule" id="PRU00371"/>
    </source>
</evidence>
<comment type="subcellular location">
    <subcellularLocation>
        <location evidence="1">Nucleus</location>
    </subcellularLocation>
</comment>
<keyword evidence="6" id="KW-1185">Reference proteome</keyword>
<dbReference type="PROSITE" id="PS51029">
    <property type="entry name" value="MADF"/>
    <property type="match status" value="1"/>
</dbReference>
<evidence type="ECO:0000313" key="6">
    <source>
        <dbReference type="Proteomes" id="UP000235965"/>
    </source>
</evidence>
<proteinExistence type="predicted"/>
<comment type="caution">
    <text evidence="5">The sequence shown here is derived from an EMBL/GenBank/DDBJ whole genome shotgun (WGS) entry which is preliminary data.</text>
</comment>
<dbReference type="CDD" id="cd00167">
    <property type="entry name" value="SANT"/>
    <property type="match status" value="1"/>
</dbReference>
<dbReference type="Gene3D" id="1.10.10.60">
    <property type="entry name" value="Homeodomain-like"/>
    <property type="match status" value="1"/>
</dbReference>